<dbReference type="InterPro" id="IPR003996">
    <property type="entry name" value="RTX_toxin-activating_protC_bac"/>
</dbReference>
<evidence type="ECO:0000256" key="1">
    <source>
        <dbReference type="ARBA" id="ARBA00005686"/>
    </source>
</evidence>
<proteinExistence type="inferred from homology"/>
<organism evidence="3 4">
    <name type="scientific">Nitratireductor aquimarinus</name>
    <dbReference type="NCBI Taxonomy" id="889300"/>
    <lineage>
        <taxon>Bacteria</taxon>
        <taxon>Pseudomonadati</taxon>
        <taxon>Pseudomonadota</taxon>
        <taxon>Alphaproteobacteria</taxon>
        <taxon>Hyphomicrobiales</taxon>
        <taxon>Phyllobacteriaceae</taxon>
        <taxon>Nitratireductor</taxon>
    </lineage>
</organism>
<protein>
    <recommendedName>
        <fullName evidence="2">RTX toxin-activating lysine-acyltransferase</fullName>
        <ecNumber evidence="2">2.3.1.-</ecNumber>
    </recommendedName>
</protein>
<keyword evidence="4" id="KW-1185">Reference proteome</keyword>
<reference evidence="3 4" key="1">
    <citation type="submission" date="2023-10" db="EMBL/GenBank/DDBJ databases">
        <authorList>
            <person name="Venkata Ramana C."/>
            <person name="Sasikala C."/>
            <person name="Dhurka M."/>
        </authorList>
    </citation>
    <scope>NUCLEOTIDE SEQUENCE [LARGE SCALE GENOMIC DNA]</scope>
    <source>
        <strain evidence="3 4">KCTC 32151</strain>
    </source>
</reference>
<comment type="similarity">
    <text evidence="1 2">Belongs to the RTX toxin acyltransferase family.</text>
</comment>
<accession>A0ABU4AKQ6</accession>
<keyword evidence="2" id="KW-0963">Cytoplasm</keyword>
<keyword evidence="2" id="KW-0204">Cytolysis</keyword>
<keyword evidence="2" id="KW-0808">Transferase</keyword>
<dbReference type="EMBL" id="JAWLIP010000004">
    <property type="protein sequence ID" value="MDV6226838.1"/>
    <property type="molecule type" value="Genomic_DNA"/>
</dbReference>
<name>A0ABU4AKQ6_9HYPH</name>
<dbReference type="Proteomes" id="UP001185659">
    <property type="component" value="Unassembled WGS sequence"/>
</dbReference>
<dbReference type="Pfam" id="PF02794">
    <property type="entry name" value="HlyC"/>
    <property type="match status" value="1"/>
</dbReference>
<comment type="caution">
    <text evidence="3">The sequence shown here is derived from an EMBL/GenBank/DDBJ whole genome shotgun (WGS) entry which is preliminary data.</text>
</comment>
<gene>
    <name evidence="3" type="ORF">R2G56_11125</name>
</gene>
<dbReference type="EC" id="2.3.1.-" evidence="2"/>
<dbReference type="RefSeq" id="WP_317561327.1">
    <property type="nucleotide sequence ID" value="NZ_JAWLIP010000004.1"/>
</dbReference>
<keyword evidence="2" id="KW-0012">Acyltransferase</keyword>
<evidence type="ECO:0000313" key="4">
    <source>
        <dbReference type="Proteomes" id="UP001185659"/>
    </source>
</evidence>
<comment type="subcellular location">
    <subcellularLocation>
        <location evidence="2">Cytoplasm</location>
    </subcellularLocation>
</comment>
<evidence type="ECO:0000256" key="2">
    <source>
        <dbReference type="RuleBase" id="RU368102"/>
    </source>
</evidence>
<sequence length="140" mass="15821">MTAIDVYAGAGYVLELLARSPYHRPFPFRRYFEVEILPPLQCSQARFYLTPSGIPTGFISWALLDDATLEQILSTGRAIGTGEWVSAKNLFFNDFIAPYGTLPEIVRDLKTNIFPGRQATSIRRHPDGSIRSVKRWKGSR</sequence>
<comment type="function">
    <text evidence="2">Involved in fatty acylation of protoxin at internal lysine residues, thereby converting it to the active toxin.</text>
</comment>
<evidence type="ECO:0000313" key="3">
    <source>
        <dbReference type="EMBL" id="MDV6226838.1"/>
    </source>
</evidence>